<accession>A0ABS7X7S7</accession>
<sequence>MHPNTHANELTIQEQLRVWLGLPETVARYGASQKVDIAKVRFLLHSLVALPVAQRSATVGILLVSGDNVLLQLLQWFNWCCMHKAAPGQKTMNELVTNWLLAPYDASFCLAKL</sequence>
<keyword evidence="2" id="KW-1185">Reference proteome</keyword>
<evidence type="ECO:0000313" key="1">
    <source>
        <dbReference type="EMBL" id="MBZ9610783.1"/>
    </source>
</evidence>
<gene>
    <name evidence="1" type="ORF">I4W93_004175</name>
</gene>
<evidence type="ECO:0000313" key="2">
    <source>
        <dbReference type="Proteomes" id="UP000663814"/>
    </source>
</evidence>
<name>A0ABS7X7S7_9GAMM</name>
<dbReference type="Proteomes" id="UP000663814">
    <property type="component" value="Unassembled WGS sequence"/>
</dbReference>
<reference evidence="1 2" key="1">
    <citation type="submission" date="2021-08" db="EMBL/GenBank/DDBJ databases">
        <title>Rheinheimera aquimaris sp. nov., isolated from seawater of the East Sea in Korea.</title>
        <authorList>
            <person name="Kim K.H."/>
            <person name="Wenting R."/>
            <person name="Kim K.R."/>
            <person name="Jeon C.O."/>
        </authorList>
    </citation>
    <scope>NUCLEOTIDE SEQUENCE [LARGE SCALE GENOMIC DNA]</scope>
    <source>
        <strain evidence="1 2">MA-13</strain>
    </source>
</reference>
<dbReference type="EMBL" id="JAERPS020000001">
    <property type="protein sequence ID" value="MBZ9610783.1"/>
    <property type="molecule type" value="Genomic_DNA"/>
</dbReference>
<protein>
    <submittedName>
        <fullName evidence="1">Uncharacterized protein</fullName>
    </submittedName>
</protein>
<organism evidence="1 2">
    <name type="scientific">Rheinheimera maricola</name>
    <dbReference type="NCBI Taxonomy" id="2793282"/>
    <lineage>
        <taxon>Bacteria</taxon>
        <taxon>Pseudomonadati</taxon>
        <taxon>Pseudomonadota</taxon>
        <taxon>Gammaproteobacteria</taxon>
        <taxon>Chromatiales</taxon>
        <taxon>Chromatiaceae</taxon>
        <taxon>Rheinheimera</taxon>
    </lineage>
</organism>
<proteinExistence type="predicted"/>
<dbReference type="RefSeq" id="WP_205310634.1">
    <property type="nucleotide sequence ID" value="NZ_JAERPS020000001.1"/>
</dbReference>
<comment type="caution">
    <text evidence="1">The sequence shown here is derived from an EMBL/GenBank/DDBJ whole genome shotgun (WGS) entry which is preliminary data.</text>
</comment>